<feature type="domain" description="Thiamin pyrophosphokinase thiamin-binding" evidence="6">
    <location>
        <begin position="130"/>
        <end position="195"/>
    </location>
</feature>
<proteinExistence type="predicted"/>
<dbReference type="GO" id="GO:0009229">
    <property type="term" value="P:thiamine diphosphate biosynthetic process"/>
    <property type="evidence" value="ECO:0007669"/>
    <property type="project" value="InterPro"/>
</dbReference>
<evidence type="ECO:0000256" key="4">
    <source>
        <dbReference type="ARBA" id="ARBA00022840"/>
    </source>
</evidence>
<evidence type="ECO:0000256" key="5">
    <source>
        <dbReference type="NCBIfam" id="TIGR01378"/>
    </source>
</evidence>
<dbReference type="PANTHER" id="PTHR41299">
    <property type="entry name" value="THIAMINE PYROPHOSPHOKINASE"/>
    <property type="match status" value="1"/>
</dbReference>
<keyword evidence="2" id="KW-0547">Nucleotide-binding</keyword>
<dbReference type="InterPro" id="IPR007373">
    <property type="entry name" value="Thiamin_PyroPKinase_B1-bd"/>
</dbReference>
<evidence type="ECO:0000313" key="7">
    <source>
        <dbReference type="EMBL" id="TDT71937.1"/>
    </source>
</evidence>
<protein>
    <recommendedName>
        <fullName evidence="5">Thiamine diphosphokinase</fullName>
        <ecNumber evidence="5">2.7.6.2</ecNumber>
    </recommendedName>
</protein>
<evidence type="ECO:0000256" key="3">
    <source>
        <dbReference type="ARBA" id="ARBA00022777"/>
    </source>
</evidence>
<dbReference type="SUPFAM" id="SSF63862">
    <property type="entry name" value="Thiamin pyrophosphokinase, substrate-binding domain"/>
    <property type="match status" value="1"/>
</dbReference>
<dbReference type="InterPro" id="IPR006282">
    <property type="entry name" value="Thi_PPkinase"/>
</dbReference>
<dbReference type="Gene3D" id="3.40.50.10240">
    <property type="entry name" value="Thiamin pyrophosphokinase, catalytic domain"/>
    <property type="match status" value="1"/>
</dbReference>
<dbReference type="InterPro" id="IPR053149">
    <property type="entry name" value="TPK"/>
</dbReference>
<dbReference type="PANTHER" id="PTHR41299:SF1">
    <property type="entry name" value="THIAMINE PYROPHOSPHOKINASE"/>
    <property type="match status" value="1"/>
</dbReference>
<gene>
    <name evidence="7" type="ORF">EV215_0629</name>
</gene>
<dbReference type="InterPro" id="IPR007371">
    <property type="entry name" value="TPK_catalytic"/>
</dbReference>
<evidence type="ECO:0000313" key="8">
    <source>
        <dbReference type="Proteomes" id="UP000294678"/>
    </source>
</evidence>
<evidence type="ECO:0000256" key="1">
    <source>
        <dbReference type="ARBA" id="ARBA00022679"/>
    </source>
</evidence>
<dbReference type="Proteomes" id="UP000294678">
    <property type="component" value="Unassembled WGS sequence"/>
</dbReference>
<sequence length="202" mass="23632">MKKAIIVLNNKFDININFDNYDVYCADGGANYLYEIKKIPKLIVGDMDSIKKEILKYYIEKNVKIEKYPKDKDITDGELIIKKIYNKYEEIIVLGAIGGKNSHFLTNLYLLEKYPKIKYFNNNEEVFIIEKNCILKNYQNKEISFIPIDKMIKLTLKGFKYNLNNKDVERGSSLLVSNIGILNELEIKFEKGKMICIINDFI</sequence>
<dbReference type="InterPro" id="IPR036759">
    <property type="entry name" value="TPK_catalytic_sf"/>
</dbReference>
<comment type="caution">
    <text evidence="7">The sequence shown here is derived from an EMBL/GenBank/DDBJ whole genome shotgun (WGS) entry which is preliminary data.</text>
</comment>
<dbReference type="GO" id="GO:0005524">
    <property type="term" value="F:ATP binding"/>
    <property type="evidence" value="ECO:0007669"/>
    <property type="project" value="UniProtKB-KW"/>
</dbReference>
<organism evidence="7 8">
    <name type="scientific">Hypnocyclicus thermotrophus</name>
    <dbReference type="NCBI Taxonomy" id="1627895"/>
    <lineage>
        <taxon>Bacteria</taxon>
        <taxon>Fusobacteriati</taxon>
        <taxon>Fusobacteriota</taxon>
        <taxon>Fusobacteriia</taxon>
        <taxon>Fusobacteriales</taxon>
        <taxon>Fusobacteriaceae</taxon>
        <taxon>Hypnocyclicus</taxon>
    </lineage>
</organism>
<keyword evidence="3" id="KW-0418">Kinase</keyword>
<dbReference type="Pfam" id="PF04263">
    <property type="entry name" value="TPK_catalytic"/>
    <property type="match status" value="1"/>
</dbReference>
<dbReference type="GO" id="GO:0030975">
    <property type="term" value="F:thiamine binding"/>
    <property type="evidence" value="ECO:0007669"/>
    <property type="project" value="InterPro"/>
</dbReference>
<dbReference type="GO" id="GO:0006772">
    <property type="term" value="P:thiamine metabolic process"/>
    <property type="evidence" value="ECO:0007669"/>
    <property type="project" value="UniProtKB-UniRule"/>
</dbReference>
<dbReference type="RefSeq" id="WP_134112528.1">
    <property type="nucleotide sequence ID" value="NZ_SOBG01000002.1"/>
</dbReference>
<dbReference type="SMART" id="SM00983">
    <property type="entry name" value="TPK_B1_binding"/>
    <property type="match status" value="1"/>
</dbReference>
<keyword evidence="8" id="KW-1185">Reference proteome</keyword>
<dbReference type="GO" id="GO:0004788">
    <property type="term" value="F:thiamine diphosphokinase activity"/>
    <property type="evidence" value="ECO:0007669"/>
    <property type="project" value="UniProtKB-UniRule"/>
</dbReference>
<name>A0AA46I620_9FUSO</name>
<reference evidence="7 8" key="1">
    <citation type="submission" date="2019-03" db="EMBL/GenBank/DDBJ databases">
        <title>Genomic Encyclopedia of Type Strains, Phase IV (KMG-IV): sequencing the most valuable type-strain genomes for metagenomic binning, comparative biology and taxonomic classification.</title>
        <authorList>
            <person name="Goeker M."/>
        </authorList>
    </citation>
    <scope>NUCLEOTIDE SEQUENCE [LARGE SCALE GENOMIC DNA]</scope>
    <source>
        <strain evidence="7 8">DSM 100055</strain>
    </source>
</reference>
<dbReference type="GO" id="GO:0016301">
    <property type="term" value="F:kinase activity"/>
    <property type="evidence" value="ECO:0007669"/>
    <property type="project" value="UniProtKB-KW"/>
</dbReference>
<dbReference type="Pfam" id="PF04265">
    <property type="entry name" value="TPK_B1_binding"/>
    <property type="match status" value="1"/>
</dbReference>
<accession>A0AA46I620</accession>
<dbReference type="InterPro" id="IPR036371">
    <property type="entry name" value="TPK_B1-bd_sf"/>
</dbReference>
<dbReference type="CDD" id="cd07995">
    <property type="entry name" value="TPK"/>
    <property type="match status" value="1"/>
</dbReference>
<dbReference type="NCBIfam" id="TIGR01378">
    <property type="entry name" value="thi_PPkinase"/>
    <property type="match status" value="1"/>
</dbReference>
<dbReference type="EMBL" id="SOBG01000002">
    <property type="protein sequence ID" value="TDT71937.1"/>
    <property type="molecule type" value="Genomic_DNA"/>
</dbReference>
<evidence type="ECO:0000259" key="6">
    <source>
        <dbReference type="SMART" id="SM00983"/>
    </source>
</evidence>
<keyword evidence="4" id="KW-0067">ATP-binding</keyword>
<dbReference type="SUPFAM" id="SSF63999">
    <property type="entry name" value="Thiamin pyrophosphokinase, catalytic domain"/>
    <property type="match status" value="1"/>
</dbReference>
<dbReference type="AlphaFoldDB" id="A0AA46I620"/>
<keyword evidence="1" id="KW-0808">Transferase</keyword>
<dbReference type="EC" id="2.7.6.2" evidence="5"/>
<evidence type="ECO:0000256" key="2">
    <source>
        <dbReference type="ARBA" id="ARBA00022741"/>
    </source>
</evidence>